<evidence type="ECO:0000313" key="3">
    <source>
        <dbReference type="Proteomes" id="UP000683360"/>
    </source>
</evidence>
<dbReference type="Pfam" id="PF00059">
    <property type="entry name" value="Lectin_C"/>
    <property type="match status" value="1"/>
</dbReference>
<name>A0A8S3V492_MYTED</name>
<proteinExistence type="predicted"/>
<dbReference type="InterPro" id="IPR016186">
    <property type="entry name" value="C-type_lectin-like/link_sf"/>
</dbReference>
<dbReference type="PROSITE" id="PS50041">
    <property type="entry name" value="C_TYPE_LECTIN_2"/>
    <property type="match status" value="1"/>
</dbReference>
<dbReference type="CDD" id="cd00037">
    <property type="entry name" value="CLECT"/>
    <property type="match status" value="1"/>
</dbReference>
<dbReference type="SMART" id="SM00034">
    <property type="entry name" value="CLECT"/>
    <property type="match status" value="1"/>
</dbReference>
<sequence length="217" mass="24729">MYGTQCYKRLRQYLNGVTFREARTLCSNEFADVMMPQLQSQAQYIVNLLDCGNLCWIGVTDFDADHIYTWEDGTDESQSNLYFGAGEPNRRDRDYMCAYILDSLLYDGACTATERVICEKGGHFNETKTPTTVASTLDNKNCKSKANTCQCKRRMSNSTESLKITDYIWLRKCKVQPLIDSGVLNEINCPFTCSCSPKDNSDKNSAMYDMFACVRRP</sequence>
<dbReference type="InterPro" id="IPR016187">
    <property type="entry name" value="CTDL_fold"/>
</dbReference>
<dbReference type="OrthoDB" id="6339209at2759"/>
<evidence type="ECO:0000313" key="2">
    <source>
        <dbReference type="EMBL" id="CAG2251164.1"/>
    </source>
</evidence>
<protein>
    <recommendedName>
        <fullName evidence="1">C-type lectin domain-containing protein</fullName>
    </recommendedName>
</protein>
<organism evidence="2 3">
    <name type="scientific">Mytilus edulis</name>
    <name type="common">Blue mussel</name>
    <dbReference type="NCBI Taxonomy" id="6550"/>
    <lineage>
        <taxon>Eukaryota</taxon>
        <taxon>Metazoa</taxon>
        <taxon>Spiralia</taxon>
        <taxon>Lophotrochozoa</taxon>
        <taxon>Mollusca</taxon>
        <taxon>Bivalvia</taxon>
        <taxon>Autobranchia</taxon>
        <taxon>Pteriomorphia</taxon>
        <taxon>Mytilida</taxon>
        <taxon>Mytiloidea</taxon>
        <taxon>Mytilidae</taxon>
        <taxon>Mytilinae</taxon>
        <taxon>Mytilus</taxon>
    </lineage>
</organism>
<evidence type="ECO:0000259" key="1">
    <source>
        <dbReference type="PROSITE" id="PS50041"/>
    </source>
</evidence>
<reference evidence="2" key="1">
    <citation type="submission" date="2021-03" db="EMBL/GenBank/DDBJ databases">
        <authorList>
            <person name="Bekaert M."/>
        </authorList>
    </citation>
    <scope>NUCLEOTIDE SEQUENCE</scope>
</reference>
<dbReference type="AlphaFoldDB" id="A0A8S3V492"/>
<comment type="caution">
    <text evidence="2">The sequence shown here is derived from an EMBL/GenBank/DDBJ whole genome shotgun (WGS) entry which is preliminary data.</text>
</comment>
<dbReference type="EMBL" id="CAJPWZ010003075">
    <property type="protein sequence ID" value="CAG2251164.1"/>
    <property type="molecule type" value="Genomic_DNA"/>
</dbReference>
<dbReference type="Gene3D" id="3.10.100.10">
    <property type="entry name" value="Mannose-Binding Protein A, subunit A"/>
    <property type="match status" value="1"/>
</dbReference>
<dbReference type="Proteomes" id="UP000683360">
    <property type="component" value="Unassembled WGS sequence"/>
</dbReference>
<dbReference type="SUPFAM" id="SSF56436">
    <property type="entry name" value="C-type lectin-like"/>
    <property type="match status" value="1"/>
</dbReference>
<gene>
    <name evidence="2" type="ORF">MEDL_62794</name>
</gene>
<keyword evidence="3" id="KW-1185">Reference proteome</keyword>
<dbReference type="InterPro" id="IPR001304">
    <property type="entry name" value="C-type_lectin-like"/>
</dbReference>
<feature type="domain" description="C-type lectin" evidence="1">
    <location>
        <begin position="2"/>
        <end position="119"/>
    </location>
</feature>
<accession>A0A8S3V492</accession>